<dbReference type="FunFam" id="3.30.160.810:FF:000001">
    <property type="entry name" value="50S ribosomal protein L3"/>
    <property type="match status" value="1"/>
</dbReference>
<dbReference type="PANTHER" id="PTHR11229:SF16">
    <property type="entry name" value="LARGE RIBOSOMAL SUBUNIT PROTEIN UL3C"/>
    <property type="match status" value="1"/>
</dbReference>
<dbReference type="Gene3D" id="2.40.30.10">
    <property type="entry name" value="Translation factors"/>
    <property type="match status" value="1"/>
</dbReference>
<evidence type="ECO:0000256" key="4">
    <source>
        <dbReference type="ARBA" id="ARBA00022980"/>
    </source>
</evidence>
<evidence type="ECO:0000256" key="2">
    <source>
        <dbReference type="ARBA" id="ARBA00022730"/>
    </source>
</evidence>
<dbReference type="EMBL" id="CP036425">
    <property type="protein sequence ID" value="QDU33376.1"/>
    <property type="molecule type" value="Genomic_DNA"/>
</dbReference>
<comment type="function">
    <text evidence="7">One of the primary rRNA binding proteins, it binds directly near the 3'-end of the 23S rRNA, where it nucleates assembly of the 50S subunit.</text>
</comment>
<keyword evidence="4 7" id="KW-0689">Ribosomal protein</keyword>
<dbReference type="InterPro" id="IPR000597">
    <property type="entry name" value="Ribosomal_uL3"/>
</dbReference>
<gene>
    <name evidence="7 9" type="primary">rplC</name>
    <name evidence="9" type="ORF">KS4_14220</name>
</gene>
<dbReference type="Proteomes" id="UP000317369">
    <property type="component" value="Chromosome"/>
</dbReference>
<dbReference type="KEGG" id="pcor:KS4_14220"/>
<evidence type="ECO:0000313" key="10">
    <source>
        <dbReference type="Proteomes" id="UP000317369"/>
    </source>
</evidence>
<evidence type="ECO:0000313" key="9">
    <source>
        <dbReference type="EMBL" id="QDU33376.1"/>
    </source>
</evidence>
<dbReference type="SUPFAM" id="SSF50447">
    <property type="entry name" value="Translation proteins"/>
    <property type="match status" value="1"/>
</dbReference>
<dbReference type="GO" id="GO:0019843">
    <property type="term" value="F:rRNA binding"/>
    <property type="evidence" value="ECO:0007669"/>
    <property type="project" value="UniProtKB-UniRule"/>
</dbReference>
<evidence type="ECO:0000256" key="6">
    <source>
        <dbReference type="ARBA" id="ARBA00035243"/>
    </source>
</evidence>
<proteinExistence type="inferred from homology"/>
<dbReference type="Gene3D" id="3.30.160.810">
    <property type="match status" value="1"/>
</dbReference>
<evidence type="ECO:0000256" key="7">
    <source>
        <dbReference type="HAMAP-Rule" id="MF_01325"/>
    </source>
</evidence>
<protein>
    <recommendedName>
        <fullName evidence="6 7">Large ribosomal subunit protein uL3</fullName>
    </recommendedName>
</protein>
<dbReference type="PANTHER" id="PTHR11229">
    <property type="entry name" value="50S RIBOSOMAL PROTEIN L3"/>
    <property type="match status" value="1"/>
</dbReference>
<dbReference type="HAMAP" id="MF_01325_B">
    <property type="entry name" value="Ribosomal_uL3_B"/>
    <property type="match status" value="1"/>
</dbReference>
<keyword evidence="2 7" id="KW-0699">rRNA-binding</keyword>
<dbReference type="GO" id="GO:0022625">
    <property type="term" value="C:cytosolic large ribosomal subunit"/>
    <property type="evidence" value="ECO:0007669"/>
    <property type="project" value="TreeGrafter"/>
</dbReference>
<dbReference type="RefSeq" id="WP_145076365.1">
    <property type="nucleotide sequence ID" value="NZ_CP036425.1"/>
</dbReference>
<feature type="region of interest" description="Disordered" evidence="8">
    <location>
        <begin position="133"/>
        <end position="163"/>
    </location>
</feature>
<evidence type="ECO:0000256" key="8">
    <source>
        <dbReference type="SAM" id="MobiDB-lite"/>
    </source>
</evidence>
<comment type="similarity">
    <text evidence="1 7">Belongs to the universal ribosomal protein uL3 family.</text>
</comment>
<dbReference type="GO" id="GO:0003735">
    <property type="term" value="F:structural constituent of ribosome"/>
    <property type="evidence" value="ECO:0007669"/>
    <property type="project" value="UniProtKB-UniRule"/>
</dbReference>
<dbReference type="NCBIfam" id="TIGR03625">
    <property type="entry name" value="L3_bact"/>
    <property type="match status" value="1"/>
</dbReference>
<sequence>MANAILGRKIGMTRLYDDDGNNVPVTIIEAGPCFVSQIKTEEADGYNAVQIAFEDVKGRNTTMPLIGHDAKAGVGPKRFHKEFKVESVDGVELGQKVSVEDFEAIKFVDVIGTSKGKGHAGVMKKYAFKGQEASHGVERKHRSPGSVSGRASDLGGGRPKKGIRMAGRMGGERVTLRSAQIIGIDKEKNLLLVKGPVPGANKGLVYIREATRLWKRKARIAKA</sequence>
<dbReference type="OrthoDB" id="9806135at2"/>
<evidence type="ECO:0000256" key="5">
    <source>
        <dbReference type="ARBA" id="ARBA00023274"/>
    </source>
</evidence>
<dbReference type="AlphaFoldDB" id="A0A517YT24"/>
<dbReference type="GO" id="GO:0006412">
    <property type="term" value="P:translation"/>
    <property type="evidence" value="ECO:0007669"/>
    <property type="project" value="UniProtKB-UniRule"/>
</dbReference>
<comment type="subunit">
    <text evidence="7">Part of the 50S ribosomal subunit. Forms a cluster with proteins L14 and L19.</text>
</comment>
<name>A0A517YT24_9BACT</name>
<dbReference type="Pfam" id="PF00297">
    <property type="entry name" value="Ribosomal_L3"/>
    <property type="match status" value="1"/>
</dbReference>
<keyword evidence="5 7" id="KW-0687">Ribonucleoprotein</keyword>
<evidence type="ECO:0000256" key="1">
    <source>
        <dbReference type="ARBA" id="ARBA00006540"/>
    </source>
</evidence>
<organism evidence="9 10">
    <name type="scientific">Poriferisphaera corsica</name>
    <dbReference type="NCBI Taxonomy" id="2528020"/>
    <lineage>
        <taxon>Bacteria</taxon>
        <taxon>Pseudomonadati</taxon>
        <taxon>Planctomycetota</taxon>
        <taxon>Phycisphaerae</taxon>
        <taxon>Phycisphaerales</taxon>
        <taxon>Phycisphaeraceae</taxon>
        <taxon>Poriferisphaera</taxon>
    </lineage>
</organism>
<dbReference type="FunFam" id="2.40.30.10:FF:000004">
    <property type="entry name" value="50S ribosomal protein L3"/>
    <property type="match status" value="1"/>
</dbReference>
<evidence type="ECO:0000256" key="3">
    <source>
        <dbReference type="ARBA" id="ARBA00022884"/>
    </source>
</evidence>
<dbReference type="InterPro" id="IPR019927">
    <property type="entry name" value="Ribosomal_uL3_bac/org-type"/>
</dbReference>
<keyword evidence="3 7" id="KW-0694">RNA-binding</keyword>
<reference evidence="9 10" key="1">
    <citation type="submission" date="2019-02" db="EMBL/GenBank/DDBJ databases">
        <title>Deep-cultivation of Planctomycetes and their phenomic and genomic characterization uncovers novel biology.</title>
        <authorList>
            <person name="Wiegand S."/>
            <person name="Jogler M."/>
            <person name="Boedeker C."/>
            <person name="Pinto D."/>
            <person name="Vollmers J."/>
            <person name="Rivas-Marin E."/>
            <person name="Kohn T."/>
            <person name="Peeters S.H."/>
            <person name="Heuer A."/>
            <person name="Rast P."/>
            <person name="Oberbeckmann S."/>
            <person name="Bunk B."/>
            <person name="Jeske O."/>
            <person name="Meyerdierks A."/>
            <person name="Storesund J.E."/>
            <person name="Kallscheuer N."/>
            <person name="Luecker S."/>
            <person name="Lage O.M."/>
            <person name="Pohl T."/>
            <person name="Merkel B.J."/>
            <person name="Hornburger P."/>
            <person name="Mueller R.-W."/>
            <person name="Bruemmer F."/>
            <person name="Labrenz M."/>
            <person name="Spormann A.M."/>
            <person name="Op den Camp H."/>
            <person name="Overmann J."/>
            <person name="Amann R."/>
            <person name="Jetten M.S.M."/>
            <person name="Mascher T."/>
            <person name="Medema M.H."/>
            <person name="Devos D.P."/>
            <person name="Kaster A.-K."/>
            <person name="Ovreas L."/>
            <person name="Rohde M."/>
            <person name="Galperin M.Y."/>
            <person name="Jogler C."/>
        </authorList>
    </citation>
    <scope>NUCLEOTIDE SEQUENCE [LARGE SCALE GENOMIC DNA]</scope>
    <source>
        <strain evidence="9 10">KS4</strain>
    </source>
</reference>
<accession>A0A517YT24</accession>
<dbReference type="InterPro" id="IPR009000">
    <property type="entry name" value="Transl_B-barrel_sf"/>
</dbReference>
<keyword evidence="10" id="KW-1185">Reference proteome</keyword>